<organism evidence="1 2">
    <name type="scientific">Ambrosiozyma monospora</name>
    <name type="common">Yeast</name>
    <name type="synonym">Endomycopsis monosporus</name>
    <dbReference type="NCBI Taxonomy" id="43982"/>
    <lineage>
        <taxon>Eukaryota</taxon>
        <taxon>Fungi</taxon>
        <taxon>Dikarya</taxon>
        <taxon>Ascomycota</taxon>
        <taxon>Saccharomycotina</taxon>
        <taxon>Pichiomycetes</taxon>
        <taxon>Pichiales</taxon>
        <taxon>Pichiaceae</taxon>
        <taxon>Ambrosiozyma</taxon>
    </lineage>
</organism>
<comment type="caution">
    <text evidence="1">The sequence shown here is derived from an EMBL/GenBank/DDBJ whole genome shotgun (WGS) entry which is preliminary data.</text>
</comment>
<gene>
    <name evidence="1" type="ORF">Amon02_001113700</name>
</gene>
<accession>A0ACB5U371</accession>
<sequence length="248" mass="26756">MGNQLIPISSSSKSLKYVSSSVDVEKCLYDYLKAQKAEKKAAFIPIVYTKHALFNKTSPFGNTPSAVSSRNNTASTPATPAQTNSSSFVNHSTSNLTHNNSSTTTLPSAPPSATPMSPQQSNHPQSYSSLDPRSPTSPVLNGPRAFNSENNLSVDNLAVTGNRSSFLSTNSGVQSGGLLFGKPLESLPHDDEMVPLFVKKCIDLIETYGLKAEGLYRSSPNKAKLEELKHKIDADPENFSLVNYQIQC</sequence>
<name>A0ACB5U371_AMBMO</name>
<proteinExistence type="predicted"/>
<dbReference type="EMBL" id="BSXS01011654">
    <property type="protein sequence ID" value="GMF00997.1"/>
    <property type="molecule type" value="Genomic_DNA"/>
</dbReference>
<reference evidence="1" key="1">
    <citation type="submission" date="2023-04" db="EMBL/GenBank/DDBJ databases">
        <title>Ambrosiozyma monospora NBRC 10751.</title>
        <authorList>
            <person name="Ichikawa N."/>
            <person name="Sato H."/>
            <person name="Tonouchi N."/>
        </authorList>
    </citation>
    <scope>NUCLEOTIDE SEQUENCE</scope>
    <source>
        <strain evidence="1">NBRC 10751</strain>
    </source>
</reference>
<evidence type="ECO:0000313" key="1">
    <source>
        <dbReference type="EMBL" id="GMF00997.1"/>
    </source>
</evidence>
<keyword evidence="2" id="KW-1185">Reference proteome</keyword>
<dbReference type="Proteomes" id="UP001165064">
    <property type="component" value="Unassembled WGS sequence"/>
</dbReference>
<protein>
    <submittedName>
        <fullName evidence="1">Unnamed protein product</fullName>
    </submittedName>
</protein>
<evidence type="ECO:0000313" key="2">
    <source>
        <dbReference type="Proteomes" id="UP001165064"/>
    </source>
</evidence>